<organism evidence="1 2">
    <name type="scientific">Lindgomyces ingoldianus</name>
    <dbReference type="NCBI Taxonomy" id="673940"/>
    <lineage>
        <taxon>Eukaryota</taxon>
        <taxon>Fungi</taxon>
        <taxon>Dikarya</taxon>
        <taxon>Ascomycota</taxon>
        <taxon>Pezizomycotina</taxon>
        <taxon>Dothideomycetes</taxon>
        <taxon>Pleosporomycetidae</taxon>
        <taxon>Pleosporales</taxon>
        <taxon>Lindgomycetaceae</taxon>
        <taxon>Lindgomyces</taxon>
    </lineage>
</organism>
<reference evidence="1" key="1">
    <citation type="journal article" date="2020" name="Stud. Mycol.">
        <title>101 Dothideomycetes genomes: a test case for predicting lifestyles and emergence of pathogens.</title>
        <authorList>
            <person name="Haridas S."/>
            <person name="Albert R."/>
            <person name="Binder M."/>
            <person name="Bloem J."/>
            <person name="Labutti K."/>
            <person name="Salamov A."/>
            <person name="Andreopoulos B."/>
            <person name="Baker S."/>
            <person name="Barry K."/>
            <person name="Bills G."/>
            <person name="Bluhm B."/>
            <person name="Cannon C."/>
            <person name="Castanera R."/>
            <person name="Culley D."/>
            <person name="Daum C."/>
            <person name="Ezra D."/>
            <person name="Gonzalez J."/>
            <person name="Henrissat B."/>
            <person name="Kuo A."/>
            <person name="Liang C."/>
            <person name="Lipzen A."/>
            <person name="Lutzoni F."/>
            <person name="Magnuson J."/>
            <person name="Mondo S."/>
            <person name="Nolan M."/>
            <person name="Ohm R."/>
            <person name="Pangilinan J."/>
            <person name="Park H.-J."/>
            <person name="Ramirez L."/>
            <person name="Alfaro M."/>
            <person name="Sun H."/>
            <person name="Tritt A."/>
            <person name="Yoshinaga Y."/>
            <person name="Zwiers L.-H."/>
            <person name="Turgeon B."/>
            <person name="Goodwin S."/>
            <person name="Spatafora J."/>
            <person name="Crous P."/>
            <person name="Grigoriev I."/>
        </authorList>
    </citation>
    <scope>NUCLEOTIDE SEQUENCE</scope>
    <source>
        <strain evidence="1">ATCC 200398</strain>
    </source>
</reference>
<evidence type="ECO:0000313" key="1">
    <source>
        <dbReference type="EMBL" id="KAF2476948.1"/>
    </source>
</evidence>
<evidence type="ECO:0000313" key="2">
    <source>
        <dbReference type="Proteomes" id="UP000799755"/>
    </source>
</evidence>
<name>A0ACB6RDX6_9PLEO</name>
<dbReference type="Proteomes" id="UP000799755">
    <property type="component" value="Unassembled WGS sequence"/>
</dbReference>
<protein>
    <submittedName>
        <fullName evidence="1">Uncharacterized protein</fullName>
    </submittedName>
</protein>
<accession>A0ACB6RDX6</accession>
<sequence length="964" mass="107935">MLSQEDKIFQEPRPTDPTPTSSSKVQDWFNSMQGESGDECPVDLFVGVSDPPDEEPGGASTHGNLPRYCDFIVGNPAYTWLLSRLERELLLAPAEPNHMRAISDTILNGLSHRAFRNLSHERGPHLCDMTFMVDWDPLAFLQEQEYDEKPEEAFERAITLTGTGSNAQALTTAQYLSQTWPLWLYHTIERLRLITNGIGRMRGNTTLSAHLNDSKLCLLVIGTLDSVAEIGGVVAWLGAALRSSPEERGVVYWSPFVSDLYIQAFKTDRTTVTSNINLRIGVEEMDEDAAPPWRTNGRCWHDVFRNPVVVKGYPTRIKPRKDMGIEMPMEIMAGLVGSNLISSFAGNLFIKSYSMMLILTKQVGDVLIWHFLFNENGEHISYADPRVCASNMQNISMSTLESTRHVLGWCSKVENLAGGPKANYKIRWSRLQNLYSKGTLEKLSISSGKFITAGVSFALGKKDKPVYMKSRDDYVSQLKWVAKEFVVLYNVEDRRAWLVDGICTLLHLTRASLQNDLSDGFTDFSYFKLGQLKEADQTHIGKAAAIAVLSSVANQNLKLHRKPDESYDEETTKEDSSLEELTKTKKAYFYFKDRVQQIYHVLEQIITYQCQMDSEDGISFEMKPKTRKNLEGFDFMDVATGNDPLWRRVTTLKARGRGWVDFTRAIHAPTLFGRGFGEILGPLDDRSCALWAAMPKKRDYLAVCCSDLNEILERHGDTETNPWRVLNDIYWHCPDKAVEPCRCVDGSRSTCDRVQVLLPKSFRTLWTRGFWSPSWAGSGAVIFGHSRKFPLKWLARGHPEEGEPEDTDDEPLPPSQDSGLGSSLGSTPQTESNGNPPSTPSSNNSSSGRTVPSSANLLSIESVLASSNAPSTGSTTPSSNRMSNSPASNGDSHGDSDTFVALPCRKRKMLDVVDRVWKKRKYTRLAGALPHQKGRKQYGDTMAQSRGGLIIWSRFWTSITMASI</sequence>
<dbReference type="EMBL" id="MU003493">
    <property type="protein sequence ID" value="KAF2476948.1"/>
    <property type="molecule type" value="Genomic_DNA"/>
</dbReference>
<gene>
    <name evidence="1" type="ORF">BDR25DRAFT_348857</name>
</gene>
<proteinExistence type="predicted"/>
<comment type="caution">
    <text evidence="1">The sequence shown here is derived from an EMBL/GenBank/DDBJ whole genome shotgun (WGS) entry which is preliminary data.</text>
</comment>
<keyword evidence="2" id="KW-1185">Reference proteome</keyword>